<protein>
    <recommendedName>
        <fullName evidence="2">DUF6535 domain-containing protein</fullName>
    </recommendedName>
</protein>
<gene>
    <name evidence="3" type="ORF">EV420DRAFT_1528836</name>
</gene>
<feature type="transmembrane region" description="Helical" evidence="1">
    <location>
        <begin position="12"/>
        <end position="29"/>
    </location>
</feature>
<keyword evidence="1" id="KW-1133">Transmembrane helix</keyword>
<sequence>MIGESRDSVDVLLVFAGLFSGVVTTFVSQTSQSLQADYPQISAALIFEMVLI</sequence>
<name>A0AA39NAQ4_ARMTA</name>
<reference evidence="3" key="1">
    <citation type="submission" date="2023-06" db="EMBL/GenBank/DDBJ databases">
        <authorList>
            <consortium name="Lawrence Berkeley National Laboratory"/>
            <person name="Ahrendt S."/>
            <person name="Sahu N."/>
            <person name="Indic B."/>
            <person name="Wong-Bajracharya J."/>
            <person name="Merenyi Z."/>
            <person name="Ke H.-M."/>
            <person name="Monk M."/>
            <person name="Kocsube S."/>
            <person name="Drula E."/>
            <person name="Lipzen A."/>
            <person name="Balint B."/>
            <person name="Henrissat B."/>
            <person name="Andreopoulos B."/>
            <person name="Martin F.M."/>
            <person name="Harder C.B."/>
            <person name="Rigling D."/>
            <person name="Ford K.L."/>
            <person name="Foster G.D."/>
            <person name="Pangilinan J."/>
            <person name="Papanicolaou A."/>
            <person name="Barry K."/>
            <person name="LaButti K."/>
            <person name="Viragh M."/>
            <person name="Koriabine M."/>
            <person name="Yan M."/>
            <person name="Riley R."/>
            <person name="Champramary S."/>
            <person name="Plett K.L."/>
            <person name="Tsai I.J."/>
            <person name="Slot J."/>
            <person name="Sipos G."/>
            <person name="Plett J."/>
            <person name="Nagy L.G."/>
            <person name="Grigoriev I.V."/>
        </authorList>
    </citation>
    <scope>NUCLEOTIDE SEQUENCE</scope>
    <source>
        <strain evidence="3">CCBAS 213</strain>
    </source>
</reference>
<keyword evidence="1" id="KW-0472">Membrane</keyword>
<evidence type="ECO:0000259" key="2">
    <source>
        <dbReference type="Pfam" id="PF20153"/>
    </source>
</evidence>
<organism evidence="3 4">
    <name type="scientific">Armillaria tabescens</name>
    <name type="common">Ringless honey mushroom</name>
    <name type="synonym">Agaricus tabescens</name>
    <dbReference type="NCBI Taxonomy" id="1929756"/>
    <lineage>
        <taxon>Eukaryota</taxon>
        <taxon>Fungi</taxon>
        <taxon>Dikarya</taxon>
        <taxon>Basidiomycota</taxon>
        <taxon>Agaricomycotina</taxon>
        <taxon>Agaricomycetes</taxon>
        <taxon>Agaricomycetidae</taxon>
        <taxon>Agaricales</taxon>
        <taxon>Marasmiineae</taxon>
        <taxon>Physalacriaceae</taxon>
        <taxon>Desarmillaria</taxon>
    </lineage>
</organism>
<dbReference type="Proteomes" id="UP001175211">
    <property type="component" value="Unassembled WGS sequence"/>
</dbReference>
<accession>A0AA39NAQ4</accession>
<keyword evidence="4" id="KW-1185">Reference proteome</keyword>
<dbReference type="GeneID" id="85356067"/>
<dbReference type="Pfam" id="PF20153">
    <property type="entry name" value="DUF6535"/>
    <property type="match status" value="1"/>
</dbReference>
<dbReference type="AlphaFoldDB" id="A0AA39NAQ4"/>
<comment type="caution">
    <text evidence="3">The sequence shown here is derived from an EMBL/GenBank/DDBJ whole genome shotgun (WGS) entry which is preliminary data.</text>
</comment>
<keyword evidence="1" id="KW-0812">Transmembrane</keyword>
<evidence type="ECO:0000256" key="1">
    <source>
        <dbReference type="SAM" id="Phobius"/>
    </source>
</evidence>
<dbReference type="RefSeq" id="XP_060333821.1">
    <property type="nucleotide sequence ID" value="XM_060472519.1"/>
</dbReference>
<evidence type="ECO:0000313" key="3">
    <source>
        <dbReference type="EMBL" id="KAK0462083.1"/>
    </source>
</evidence>
<dbReference type="EMBL" id="JAUEPS010000010">
    <property type="protein sequence ID" value="KAK0462083.1"/>
    <property type="molecule type" value="Genomic_DNA"/>
</dbReference>
<proteinExistence type="predicted"/>
<dbReference type="InterPro" id="IPR045338">
    <property type="entry name" value="DUF6535"/>
</dbReference>
<evidence type="ECO:0000313" key="4">
    <source>
        <dbReference type="Proteomes" id="UP001175211"/>
    </source>
</evidence>
<feature type="domain" description="DUF6535" evidence="2">
    <location>
        <begin position="1"/>
        <end position="50"/>
    </location>
</feature>
<feature type="non-terminal residue" evidence="3">
    <location>
        <position position="52"/>
    </location>
</feature>